<evidence type="ECO:0000313" key="2">
    <source>
        <dbReference type="Proteomes" id="UP000492821"/>
    </source>
</evidence>
<protein>
    <submittedName>
        <fullName evidence="3">Gliding motility protein GldN</fullName>
    </submittedName>
</protein>
<accession>A0A7E4W3D6</accession>
<feature type="region of interest" description="Disordered" evidence="1">
    <location>
        <begin position="481"/>
        <end position="507"/>
    </location>
</feature>
<dbReference type="Gene3D" id="1.10.30.10">
    <property type="entry name" value="High mobility group box domain"/>
    <property type="match status" value="1"/>
</dbReference>
<evidence type="ECO:0000313" key="3">
    <source>
        <dbReference type="WBParaSite" id="Pan_g6047.t1"/>
    </source>
</evidence>
<keyword evidence="2" id="KW-1185">Reference proteome</keyword>
<dbReference type="InterPro" id="IPR036910">
    <property type="entry name" value="HMG_box_dom_sf"/>
</dbReference>
<dbReference type="SUPFAM" id="SSF47095">
    <property type="entry name" value="HMG-box"/>
    <property type="match status" value="2"/>
</dbReference>
<evidence type="ECO:0000256" key="1">
    <source>
        <dbReference type="SAM" id="MobiDB-lite"/>
    </source>
</evidence>
<dbReference type="Proteomes" id="UP000492821">
    <property type="component" value="Unassembled WGS sequence"/>
</dbReference>
<reference evidence="2" key="1">
    <citation type="journal article" date="2013" name="Genetics">
        <title>The draft genome and transcriptome of Panagrellus redivivus are shaped by the harsh demands of a free-living lifestyle.</title>
        <authorList>
            <person name="Srinivasan J."/>
            <person name="Dillman A.R."/>
            <person name="Macchietto M.G."/>
            <person name="Heikkinen L."/>
            <person name="Lakso M."/>
            <person name="Fracchia K.M."/>
            <person name="Antoshechkin I."/>
            <person name="Mortazavi A."/>
            <person name="Wong G."/>
            <person name="Sternberg P.W."/>
        </authorList>
    </citation>
    <scope>NUCLEOTIDE SEQUENCE [LARGE SCALE GENOMIC DNA]</scope>
    <source>
        <strain evidence="2">MT8872</strain>
    </source>
</reference>
<sequence>MADLTSFDLFCTENYPLMRQLKPFRFYDDAAQKKILESAWTKLGGKNKQYYVKKAEKRLINARYAALENMSKVKFAKDGKDDAFEIYRTEMRLILLQDPAFVKDHYHELQAVIKDGWNGLNGVQRLDFYERAVLATEDGYTEKAEEKQTPVMGGKIFGIYQKCFDRNYRFRLHSIGFYENRDTEWMSHSYKILMNPIDSAAFEQFANIVHAVEPSLVGKAIWKKWMDLNHEERESYYAKAFQTAASIDGDTLFALEKRTIVSYDYYSLKAYTENKELQNAWNDVSEEVRKVYIDRALNECLEQDRNPKTRFLGFYDYNKDKFMARATTIDDVNAELTPQLPFNFVDSDEVRDAFIVYMEKTRPELLKQPEMVQKRFWEINLVLWKQWYNMSEGEQQPYYDTVRRYLQIKSKLDGWKLEAWKVLGEDYKHRREFLALDAEAKKQCCEKALQNRKILLKKFPDLHDYYFWMTPELDRYEKAHVSTNTTTSSPNAVKNNSKTASEQPNSPYSPQYDFLMYTDVLDMTAFKQYLNDVQSMVSKYVTSKVWWRQFVNLSDEELNVYYDKAIKTVAAKQGRILFADEHCTVLKQSEKNKVFVHELQRLNEHWNTLSAPAKNYYVELAEQKLRKREKEKPEDLDFKHKAAYFCDIEVGNIPCNGHLVPKYSHVMLNFI</sequence>
<name>A0A7E4W3D6_PANRE</name>
<dbReference type="AlphaFoldDB" id="A0A7E4W3D6"/>
<proteinExistence type="predicted"/>
<reference evidence="3" key="2">
    <citation type="submission" date="2020-10" db="UniProtKB">
        <authorList>
            <consortium name="WormBaseParasite"/>
        </authorList>
    </citation>
    <scope>IDENTIFICATION</scope>
</reference>
<dbReference type="WBParaSite" id="Pan_g6047.t1">
    <property type="protein sequence ID" value="Pan_g6047.t1"/>
    <property type="gene ID" value="Pan_g6047"/>
</dbReference>
<organism evidence="2 3">
    <name type="scientific">Panagrellus redivivus</name>
    <name type="common">Microworm</name>
    <dbReference type="NCBI Taxonomy" id="6233"/>
    <lineage>
        <taxon>Eukaryota</taxon>
        <taxon>Metazoa</taxon>
        <taxon>Ecdysozoa</taxon>
        <taxon>Nematoda</taxon>
        <taxon>Chromadorea</taxon>
        <taxon>Rhabditida</taxon>
        <taxon>Tylenchina</taxon>
        <taxon>Panagrolaimomorpha</taxon>
        <taxon>Panagrolaimoidea</taxon>
        <taxon>Panagrolaimidae</taxon>
        <taxon>Panagrellus</taxon>
    </lineage>
</organism>